<reference evidence="2 3" key="1">
    <citation type="submission" date="2021-01" db="EMBL/GenBank/DDBJ databases">
        <title>Belnapia mucosa sp. nov. and Belnapia arida sp. nov., isolated from the Tabernas Desert (Almeria, Spain).</title>
        <authorList>
            <person name="Molina-Menor E."/>
            <person name="Vidal-Verdu A."/>
            <person name="Calonge A."/>
            <person name="Satari L."/>
            <person name="Pereto J."/>
            <person name="Porcar M."/>
        </authorList>
    </citation>
    <scope>NUCLEOTIDE SEQUENCE [LARGE SCALE GENOMIC DNA]</scope>
    <source>
        <strain evidence="2 3">T18</strain>
    </source>
</reference>
<dbReference type="Proteomes" id="UP000660885">
    <property type="component" value="Unassembled WGS sequence"/>
</dbReference>
<feature type="region of interest" description="Disordered" evidence="1">
    <location>
        <begin position="1"/>
        <end position="50"/>
    </location>
</feature>
<feature type="compositionally biased region" description="Basic and acidic residues" evidence="1">
    <location>
        <begin position="26"/>
        <end position="39"/>
    </location>
</feature>
<gene>
    <name evidence="2" type="ORF">JMJ56_07940</name>
</gene>
<keyword evidence="3" id="KW-1185">Reference proteome</keyword>
<sequence>MLKAVREIAPEEAQNSDAAGGGTRPRWGEFPKMVEEDRGSPTSVPPRRLPDTKELRDLTDIAISLGNPRAR</sequence>
<dbReference type="RefSeq" id="WP_202831088.1">
    <property type="nucleotide sequence ID" value="NZ_JAETWB010000002.1"/>
</dbReference>
<evidence type="ECO:0000256" key="1">
    <source>
        <dbReference type="SAM" id="MobiDB-lite"/>
    </source>
</evidence>
<accession>A0ABS1TZS0</accession>
<protein>
    <submittedName>
        <fullName evidence="2">Uncharacterized protein</fullName>
    </submittedName>
</protein>
<comment type="caution">
    <text evidence="2">The sequence shown here is derived from an EMBL/GenBank/DDBJ whole genome shotgun (WGS) entry which is preliminary data.</text>
</comment>
<proteinExistence type="predicted"/>
<dbReference type="EMBL" id="JAETWB010000002">
    <property type="protein sequence ID" value="MBL6077931.1"/>
    <property type="molecule type" value="Genomic_DNA"/>
</dbReference>
<organism evidence="2 3">
    <name type="scientific">Belnapia arida</name>
    <dbReference type="NCBI Taxonomy" id="2804533"/>
    <lineage>
        <taxon>Bacteria</taxon>
        <taxon>Pseudomonadati</taxon>
        <taxon>Pseudomonadota</taxon>
        <taxon>Alphaproteobacteria</taxon>
        <taxon>Acetobacterales</taxon>
        <taxon>Roseomonadaceae</taxon>
        <taxon>Belnapia</taxon>
    </lineage>
</organism>
<name>A0ABS1TZS0_9PROT</name>
<evidence type="ECO:0000313" key="2">
    <source>
        <dbReference type="EMBL" id="MBL6077931.1"/>
    </source>
</evidence>
<evidence type="ECO:0000313" key="3">
    <source>
        <dbReference type="Proteomes" id="UP000660885"/>
    </source>
</evidence>